<evidence type="ECO:0000256" key="12">
    <source>
        <dbReference type="ARBA" id="ARBA00022989"/>
    </source>
</evidence>
<evidence type="ECO:0000256" key="10">
    <source>
        <dbReference type="ARBA" id="ARBA00022692"/>
    </source>
</evidence>
<comment type="subcellular location">
    <subcellularLocation>
        <location evidence="2">Cell membrane</location>
        <topology evidence="2">Multi-pass membrane protein</topology>
    </subcellularLocation>
</comment>
<feature type="transmembrane region" description="Helical" evidence="19">
    <location>
        <begin position="151"/>
        <end position="170"/>
    </location>
</feature>
<feature type="transmembrane region" description="Helical" evidence="19">
    <location>
        <begin position="63"/>
        <end position="82"/>
    </location>
</feature>
<feature type="transmembrane region" description="Helical" evidence="19">
    <location>
        <begin position="35"/>
        <end position="57"/>
    </location>
</feature>
<dbReference type="GO" id="GO:0005886">
    <property type="term" value="C:plasma membrane"/>
    <property type="evidence" value="ECO:0007669"/>
    <property type="project" value="UniProtKB-SubCell"/>
</dbReference>
<evidence type="ECO:0000256" key="2">
    <source>
        <dbReference type="ARBA" id="ARBA00004651"/>
    </source>
</evidence>
<comment type="similarity">
    <text evidence="4">Belongs to the CobS family.</text>
</comment>
<dbReference type="Pfam" id="PF02654">
    <property type="entry name" value="CobS"/>
    <property type="match status" value="1"/>
</dbReference>
<dbReference type="PANTHER" id="PTHR34148">
    <property type="entry name" value="ADENOSYLCOBINAMIDE-GDP RIBAZOLETRANSFERASE"/>
    <property type="match status" value="1"/>
</dbReference>
<evidence type="ECO:0000256" key="5">
    <source>
        <dbReference type="ARBA" id="ARBA00013200"/>
    </source>
</evidence>
<dbReference type="InterPro" id="IPR003805">
    <property type="entry name" value="CobS"/>
</dbReference>
<evidence type="ECO:0000256" key="11">
    <source>
        <dbReference type="ARBA" id="ARBA00022842"/>
    </source>
</evidence>
<evidence type="ECO:0000256" key="13">
    <source>
        <dbReference type="ARBA" id="ARBA00023136"/>
    </source>
</evidence>
<comment type="cofactor">
    <cofactor evidence="1">
        <name>Mg(2+)</name>
        <dbReference type="ChEBI" id="CHEBI:18420"/>
    </cofactor>
</comment>
<evidence type="ECO:0000256" key="14">
    <source>
        <dbReference type="ARBA" id="ARBA00025228"/>
    </source>
</evidence>
<protein>
    <recommendedName>
        <fullName evidence="6">Adenosylcobinamide-GDP ribazoletransferase</fullName>
        <ecNumber evidence="5">2.7.8.26</ecNumber>
    </recommendedName>
    <alternativeName>
        <fullName evidence="16">Cobalamin synthase</fullName>
    </alternativeName>
    <alternativeName>
        <fullName evidence="15">Cobalamin-5'-phosphate synthase</fullName>
    </alternativeName>
</protein>
<keyword evidence="8" id="KW-0169">Cobalamin biosynthesis</keyword>
<dbReference type="EMBL" id="FPHM01000126">
    <property type="protein sequence ID" value="SFV69049.1"/>
    <property type="molecule type" value="Genomic_DNA"/>
</dbReference>
<comment type="catalytic activity">
    <reaction evidence="18">
        <text>alpha-ribazole 5'-phosphate + adenosylcob(III)inamide-GDP = adenosylcob(III)alamin 5'-phosphate + GMP + H(+)</text>
        <dbReference type="Rhea" id="RHEA:23560"/>
        <dbReference type="ChEBI" id="CHEBI:15378"/>
        <dbReference type="ChEBI" id="CHEBI:57918"/>
        <dbReference type="ChEBI" id="CHEBI:58115"/>
        <dbReference type="ChEBI" id="CHEBI:60487"/>
        <dbReference type="ChEBI" id="CHEBI:60493"/>
        <dbReference type="EC" id="2.7.8.26"/>
    </reaction>
</comment>
<gene>
    <name evidence="20" type="ORF">MNB_SV-13-1491</name>
</gene>
<keyword evidence="11" id="KW-0460">Magnesium</keyword>
<comment type="catalytic activity">
    <reaction evidence="17">
        <text>alpha-ribazole + adenosylcob(III)inamide-GDP = adenosylcob(III)alamin + GMP + H(+)</text>
        <dbReference type="Rhea" id="RHEA:16049"/>
        <dbReference type="ChEBI" id="CHEBI:10329"/>
        <dbReference type="ChEBI" id="CHEBI:15378"/>
        <dbReference type="ChEBI" id="CHEBI:18408"/>
        <dbReference type="ChEBI" id="CHEBI:58115"/>
        <dbReference type="ChEBI" id="CHEBI:60487"/>
        <dbReference type="EC" id="2.7.8.26"/>
    </reaction>
</comment>
<keyword evidence="9" id="KW-0808">Transferase</keyword>
<keyword evidence="10 19" id="KW-0812">Transmembrane</keyword>
<evidence type="ECO:0000256" key="18">
    <source>
        <dbReference type="ARBA" id="ARBA00049504"/>
    </source>
</evidence>
<evidence type="ECO:0000256" key="1">
    <source>
        <dbReference type="ARBA" id="ARBA00001946"/>
    </source>
</evidence>
<evidence type="ECO:0000256" key="8">
    <source>
        <dbReference type="ARBA" id="ARBA00022573"/>
    </source>
</evidence>
<name>A0A1W1CTE6_9ZZZZ</name>
<evidence type="ECO:0000256" key="16">
    <source>
        <dbReference type="ARBA" id="ARBA00032853"/>
    </source>
</evidence>
<proteinExistence type="inferred from homology"/>
<dbReference type="UniPathway" id="UPA00148">
    <property type="reaction ID" value="UER00238"/>
</dbReference>
<dbReference type="PANTHER" id="PTHR34148:SF1">
    <property type="entry name" value="ADENOSYLCOBINAMIDE-GDP RIBAZOLETRANSFERASE"/>
    <property type="match status" value="1"/>
</dbReference>
<evidence type="ECO:0000256" key="17">
    <source>
        <dbReference type="ARBA" id="ARBA00048623"/>
    </source>
</evidence>
<comment type="pathway">
    <text evidence="3">Cofactor biosynthesis; adenosylcobalamin biosynthesis; adenosylcobalamin from cob(II)yrinate a,c-diamide: step 7/7.</text>
</comment>
<evidence type="ECO:0000256" key="15">
    <source>
        <dbReference type="ARBA" id="ARBA00032605"/>
    </source>
</evidence>
<keyword evidence="7" id="KW-1003">Cell membrane</keyword>
<evidence type="ECO:0000313" key="20">
    <source>
        <dbReference type="EMBL" id="SFV69049.1"/>
    </source>
</evidence>
<feature type="transmembrane region" description="Helical" evidence="19">
    <location>
        <begin position="103"/>
        <end position="136"/>
    </location>
</feature>
<dbReference type="EC" id="2.7.8.26" evidence="5"/>
<reference evidence="20" key="1">
    <citation type="submission" date="2016-10" db="EMBL/GenBank/DDBJ databases">
        <authorList>
            <person name="de Groot N.N."/>
        </authorList>
    </citation>
    <scope>NUCLEOTIDE SEQUENCE</scope>
</reference>
<keyword evidence="12 19" id="KW-1133">Transmembrane helix</keyword>
<evidence type="ECO:0000256" key="9">
    <source>
        <dbReference type="ARBA" id="ARBA00022679"/>
    </source>
</evidence>
<comment type="function">
    <text evidence="14">Joins adenosylcobinamide-GDP and alpha-ribazole to generate adenosylcobalamin (Ado-cobalamin). Also synthesizes adenosylcobalamin 5'-phosphate from adenosylcobinamide-GDP and alpha-ribazole 5'-phosphate.</text>
</comment>
<evidence type="ECO:0000256" key="3">
    <source>
        <dbReference type="ARBA" id="ARBA00004663"/>
    </source>
</evidence>
<dbReference type="GO" id="GO:0009236">
    <property type="term" value="P:cobalamin biosynthetic process"/>
    <property type="evidence" value="ECO:0007669"/>
    <property type="project" value="UniProtKB-UniPathway"/>
</dbReference>
<accession>A0A1W1CTE6</accession>
<keyword evidence="13 19" id="KW-0472">Membrane</keyword>
<evidence type="ECO:0000256" key="19">
    <source>
        <dbReference type="SAM" id="Phobius"/>
    </source>
</evidence>
<dbReference type="AlphaFoldDB" id="A0A1W1CTE6"/>
<evidence type="ECO:0000256" key="7">
    <source>
        <dbReference type="ARBA" id="ARBA00022475"/>
    </source>
</evidence>
<evidence type="ECO:0000256" key="4">
    <source>
        <dbReference type="ARBA" id="ARBA00010561"/>
    </source>
</evidence>
<dbReference type="GO" id="GO:0051073">
    <property type="term" value="F:adenosylcobinamide-GDP ribazoletransferase activity"/>
    <property type="evidence" value="ECO:0007669"/>
    <property type="project" value="UniProtKB-EC"/>
</dbReference>
<dbReference type="GO" id="GO:0008818">
    <property type="term" value="F:cobalamin 5'-phosphate synthase activity"/>
    <property type="evidence" value="ECO:0007669"/>
    <property type="project" value="InterPro"/>
</dbReference>
<evidence type="ECO:0000256" key="6">
    <source>
        <dbReference type="ARBA" id="ARBA00015850"/>
    </source>
</evidence>
<sequence>MFYGFIHTEAVIDVADAIYASHSGKDAYRIIKEPTVGAMGVLYAIGFVLLKVAGVIYLFNHHLLMEFIAILIISRLSLLMLFKIHIFKSSFATLLKESLSNRYLIASFTLFIAIGSILLHKFIFLLLIGLLLAYIISLWIKSKIKFVNGDVLGATLESVEILLFFVVAMFL</sequence>
<organism evidence="20">
    <name type="scientific">hydrothermal vent metagenome</name>
    <dbReference type="NCBI Taxonomy" id="652676"/>
    <lineage>
        <taxon>unclassified sequences</taxon>
        <taxon>metagenomes</taxon>
        <taxon>ecological metagenomes</taxon>
    </lineage>
</organism>